<dbReference type="AlphaFoldDB" id="A0A5B9QTL2"/>
<feature type="domain" description="GH15-like" evidence="1">
    <location>
        <begin position="228"/>
        <end position="592"/>
    </location>
</feature>
<dbReference type="EC" id="3.2.1.28" evidence="3"/>
<evidence type="ECO:0000313" key="4">
    <source>
        <dbReference type="Proteomes" id="UP000325286"/>
    </source>
</evidence>
<keyword evidence="3" id="KW-0378">Hydrolase</keyword>
<organism evidence="3 4">
    <name type="scientific">Roseimaritima ulvae</name>
    <dbReference type="NCBI Taxonomy" id="980254"/>
    <lineage>
        <taxon>Bacteria</taxon>
        <taxon>Pseudomonadati</taxon>
        <taxon>Planctomycetota</taxon>
        <taxon>Planctomycetia</taxon>
        <taxon>Pirellulales</taxon>
        <taxon>Pirellulaceae</taxon>
        <taxon>Roseimaritima</taxon>
    </lineage>
</organism>
<evidence type="ECO:0000259" key="2">
    <source>
        <dbReference type="Pfam" id="PF19291"/>
    </source>
</evidence>
<dbReference type="InterPro" id="IPR011613">
    <property type="entry name" value="GH15-like"/>
</dbReference>
<accession>A0A5B9QTL2</accession>
<dbReference type="Pfam" id="PF19291">
    <property type="entry name" value="TREH_N"/>
    <property type="match status" value="1"/>
</dbReference>
<dbReference type="Gene3D" id="1.50.10.10">
    <property type="match status" value="1"/>
</dbReference>
<dbReference type="KEGG" id="rul:UC8_32710"/>
<evidence type="ECO:0000313" key="3">
    <source>
        <dbReference type="EMBL" id="QEG41252.1"/>
    </source>
</evidence>
<dbReference type="Proteomes" id="UP000325286">
    <property type="component" value="Chromosome"/>
</dbReference>
<dbReference type="PANTHER" id="PTHR31616:SF0">
    <property type="entry name" value="GLUCAN 1,4-ALPHA-GLUCOSIDASE"/>
    <property type="match status" value="1"/>
</dbReference>
<sequence>MMTHMNRYRAISDYAVIGNGHTAALISRRGAVDWCCLPRFDSGAVFCRLLDDERGGFFEVAPTGDFRVTRRYIDTTNILETTFITDRGTLRLTDFMPAPADENPSPRSPHSLLRRLECLRDTVEVRIECRPTFDFAREPADFLIGSEGVVARTSSEQLEYCSTLSVIARDKAFNGTHTLHEGDVHWIALTYAPAADAVPGLSAGECDAEFDRTMLYWQHWASQCEYDGPYRDLVLRSALALKLLIFAPSGGIIAAPTTSLPDEIGGERNWDYRYTWLRDSGMLLDSLQQLGYHEESKRFIDWLERLCLQCQDDLRIMYRVDGEPAPDERSLSHLSGYKESRPVRIGNGATDQRQIDVYGHVLDAVVLCFERMPRPLNPDLWKFLCRLADRAASGWEEPDHGPWEIRGEAKHYLYSKLYCWVGLDRAIRFAEERQLGGDLAKWKEQRARLRHRIESQGYDSQRGAFTQAFDTKLLDATALALSLTEFLDASDPRMASTIKQIDAELSRNGLLYRYRNDDGLPGRDATFTLCGFWMVMNLALAGKEEQARRRFDRLCSFANDVGLMSEQIDADTGLSLGNFPQGFSHLGLIRAALHLRDMNEQKNVHKE</sequence>
<dbReference type="Pfam" id="PF00723">
    <property type="entry name" value="Glyco_hydro_15"/>
    <property type="match status" value="1"/>
</dbReference>
<name>A0A5B9QTL2_9BACT</name>
<dbReference type="SUPFAM" id="SSF48208">
    <property type="entry name" value="Six-hairpin glycosidases"/>
    <property type="match status" value="1"/>
</dbReference>
<reference evidence="3 4" key="1">
    <citation type="submission" date="2019-08" db="EMBL/GenBank/DDBJ databases">
        <title>Deep-cultivation of Planctomycetes and their phenomic and genomic characterization uncovers novel biology.</title>
        <authorList>
            <person name="Wiegand S."/>
            <person name="Jogler M."/>
            <person name="Boedeker C."/>
            <person name="Pinto D."/>
            <person name="Vollmers J."/>
            <person name="Rivas-Marin E."/>
            <person name="Kohn T."/>
            <person name="Peeters S.H."/>
            <person name="Heuer A."/>
            <person name="Rast P."/>
            <person name="Oberbeckmann S."/>
            <person name="Bunk B."/>
            <person name="Jeske O."/>
            <person name="Meyerdierks A."/>
            <person name="Storesund J.E."/>
            <person name="Kallscheuer N."/>
            <person name="Luecker S."/>
            <person name="Lage O.M."/>
            <person name="Pohl T."/>
            <person name="Merkel B.J."/>
            <person name="Hornburger P."/>
            <person name="Mueller R.-W."/>
            <person name="Bruemmer F."/>
            <person name="Labrenz M."/>
            <person name="Spormann A.M."/>
            <person name="Op den Camp H."/>
            <person name="Overmann J."/>
            <person name="Amann R."/>
            <person name="Jetten M.S.M."/>
            <person name="Mascher T."/>
            <person name="Medema M.H."/>
            <person name="Devos D.P."/>
            <person name="Kaster A.-K."/>
            <person name="Ovreas L."/>
            <person name="Rohde M."/>
            <person name="Galperin M.Y."/>
            <person name="Jogler C."/>
        </authorList>
    </citation>
    <scope>NUCLEOTIDE SEQUENCE [LARGE SCALE GENOMIC DNA]</scope>
    <source>
        <strain evidence="3 4">UC8</strain>
    </source>
</reference>
<keyword evidence="3" id="KW-0326">Glycosidase</keyword>
<dbReference type="GO" id="GO:0004555">
    <property type="term" value="F:alpha,alpha-trehalase activity"/>
    <property type="evidence" value="ECO:0007669"/>
    <property type="project" value="UniProtKB-EC"/>
</dbReference>
<protein>
    <submittedName>
        <fullName evidence="3">Trehalase</fullName>
        <ecNumber evidence="3">3.2.1.28</ecNumber>
    </submittedName>
</protein>
<dbReference type="InterPro" id="IPR012341">
    <property type="entry name" value="6hp_glycosidase-like_sf"/>
</dbReference>
<dbReference type="InterPro" id="IPR045582">
    <property type="entry name" value="Trehalase-like_N"/>
</dbReference>
<keyword evidence="4" id="KW-1185">Reference proteome</keyword>
<dbReference type="RefSeq" id="WP_068133741.1">
    <property type="nucleotide sequence ID" value="NZ_CP042914.1"/>
</dbReference>
<dbReference type="EMBL" id="CP042914">
    <property type="protein sequence ID" value="QEG41252.1"/>
    <property type="molecule type" value="Genomic_DNA"/>
</dbReference>
<dbReference type="InterPro" id="IPR008928">
    <property type="entry name" value="6-hairpin_glycosidase_sf"/>
</dbReference>
<gene>
    <name evidence="3" type="ORF">UC8_32710</name>
</gene>
<dbReference type="PANTHER" id="PTHR31616">
    <property type="entry name" value="TREHALASE"/>
    <property type="match status" value="1"/>
</dbReference>
<proteinExistence type="predicted"/>
<evidence type="ECO:0000259" key="1">
    <source>
        <dbReference type="Pfam" id="PF00723"/>
    </source>
</evidence>
<dbReference type="GO" id="GO:0005975">
    <property type="term" value="P:carbohydrate metabolic process"/>
    <property type="evidence" value="ECO:0007669"/>
    <property type="project" value="InterPro"/>
</dbReference>
<feature type="domain" description="Trehalase-like N-terminal" evidence="2">
    <location>
        <begin position="10"/>
        <end position="156"/>
    </location>
</feature>